<accession>A0AAD6VG57</accession>
<proteinExistence type="predicted"/>
<comment type="caution">
    <text evidence="2">The sequence shown here is derived from an EMBL/GenBank/DDBJ whole genome shotgun (WGS) entry which is preliminary data.</text>
</comment>
<keyword evidence="3" id="KW-1185">Reference proteome</keyword>
<protein>
    <submittedName>
        <fullName evidence="2">Uncharacterized protein</fullName>
    </submittedName>
</protein>
<dbReference type="EMBL" id="JARJCW010000025">
    <property type="protein sequence ID" value="KAJ7211712.1"/>
    <property type="molecule type" value="Genomic_DNA"/>
</dbReference>
<name>A0AAD6VG57_9AGAR</name>
<keyword evidence="1" id="KW-1133">Transmembrane helix</keyword>
<reference evidence="2" key="1">
    <citation type="submission" date="2023-03" db="EMBL/GenBank/DDBJ databases">
        <title>Massive genome expansion in bonnet fungi (Mycena s.s.) driven by repeated elements and novel gene families across ecological guilds.</title>
        <authorList>
            <consortium name="Lawrence Berkeley National Laboratory"/>
            <person name="Harder C.B."/>
            <person name="Miyauchi S."/>
            <person name="Viragh M."/>
            <person name="Kuo A."/>
            <person name="Thoen E."/>
            <person name="Andreopoulos B."/>
            <person name="Lu D."/>
            <person name="Skrede I."/>
            <person name="Drula E."/>
            <person name="Henrissat B."/>
            <person name="Morin E."/>
            <person name="Kohler A."/>
            <person name="Barry K."/>
            <person name="LaButti K."/>
            <person name="Morin E."/>
            <person name="Salamov A."/>
            <person name="Lipzen A."/>
            <person name="Mereny Z."/>
            <person name="Hegedus B."/>
            <person name="Baldrian P."/>
            <person name="Stursova M."/>
            <person name="Weitz H."/>
            <person name="Taylor A."/>
            <person name="Grigoriev I.V."/>
            <person name="Nagy L.G."/>
            <person name="Martin F."/>
            <person name="Kauserud H."/>
        </authorList>
    </citation>
    <scope>NUCLEOTIDE SEQUENCE</scope>
    <source>
        <strain evidence="2">9144</strain>
    </source>
</reference>
<keyword evidence="1" id="KW-0472">Membrane</keyword>
<dbReference type="AlphaFoldDB" id="A0AAD6VG57"/>
<evidence type="ECO:0000313" key="3">
    <source>
        <dbReference type="Proteomes" id="UP001219525"/>
    </source>
</evidence>
<keyword evidence="1" id="KW-0812">Transmembrane</keyword>
<feature type="transmembrane region" description="Helical" evidence="1">
    <location>
        <begin position="103"/>
        <end position="125"/>
    </location>
</feature>
<organism evidence="2 3">
    <name type="scientific">Mycena pura</name>
    <dbReference type="NCBI Taxonomy" id="153505"/>
    <lineage>
        <taxon>Eukaryota</taxon>
        <taxon>Fungi</taxon>
        <taxon>Dikarya</taxon>
        <taxon>Basidiomycota</taxon>
        <taxon>Agaricomycotina</taxon>
        <taxon>Agaricomycetes</taxon>
        <taxon>Agaricomycetidae</taxon>
        <taxon>Agaricales</taxon>
        <taxon>Marasmiineae</taxon>
        <taxon>Mycenaceae</taxon>
        <taxon>Mycena</taxon>
    </lineage>
</organism>
<sequence>MFRKRDIGNLLERSLNPLYRCSELAGSSYDVAQAYLWRYTKAKAKAYGEAVQRREARERGVERAIEPRGDALVVAAVSRFCKRSQSAELGVVQDRRRMNERSIVVVVENCHHGNFVMVLIAIAWISAGHLFNLSINHSD</sequence>
<dbReference type="Proteomes" id="UP001219525">
    <property type="component" value="Unassembled WGS sequence"/>
</dbReference>
<evidence type="ECO:0000313" key="2">
    <source>
        <dbReference type="EMBL" id="KAJ7211712.1"/>
    </source>
</evidence>
<evidence type="ECO:0000256" key="1">
    <source>
        <dbReference type="SAM" id="Phobius"/>
    </source>
</evidence>
<gene>
    <name evidence="2" type="ORF">GGX14DRAFT_394030</name>
</gene>